<evidence type="ECO:0000313" key="3">
    <source>
        <dbReference type="Proteomes" id="UP001370348"/>
    </source>
</evidence>
<organism evidence="2 3">
    <name type="scientific">Pendulispora albinea</name>
    <dbReference type="NCBI Taxonomy" id="2741071"/>
    <lineage>
        <taxon>Bacteria</taxon>
        <taxon>Pseudomonadati</taxon>
        <taxon>Myxococcota</taxon>
        <taxon>Myxococcia</taxon>
        <taxon>Myxococcales</taxon>
        <taxon>Sorangiineae</taxon>
        <taxon>Pendulisporaceae</taxon>
        <taxon>Pendulispora</taxon>
    </lineage>
</organism>
<protein>
    <recommendedName>
        <fullName evidence="1">Acyl-protein synthetase LuxE domain-containing protein</fullName>
    </recommendedName>
</protein>
<dbReference type="Pfam" id="PF04443">
    <property type="entry name" value="LuxE"/>
    <property type="match status" value="1"/>
</dbReference>
<gene>
    <name evidence="2" type="ORF">LZC94_27230</name>
</gene>
<evidence type="ECO:0000259" key="1">
    <source>
        <dbReference type="Pfam" id="PF04443"/>
    </source>
</evidence>
<dbReference type="RefSeq" id="WP_394821163.1">
    <property type="nucleotide sequence ID" value="NZ_CP089984.1"/>
</dbReference>
<feature type="domain" description="Acyl-protein synthetase LuxE" evidence="1">
    <location>
        <begin position="54"/>
        <end position="421"/>
    </location>
</feature>
<reference evidence="2 3" key="1">
    <citation type="submission" date="2021-12" db="EMBL/GenBank/DDBJ databases">
        <title>Discovery of the Pendulisporaceae a myxobacterial family with distinct sporulation behavior and unique specialized metabolism.</title>
        <authorList>
            <person name="Garcia R."/>
            <person name="Popoff A."/>
            <person name="Bader C.D."/>
            <person name="Loehr J."/>
            <person name="Walesch S."/>
            <person name="Walt C."/>
            <person name="Boldt J."/>
            <person name="Bunk B."/>
            <person name="Haeckl F.J.F.P.J."/>
            <person name="Gunesch A.P."/>
            <person name="Birkelbach J."/>
            <person name="Nuebel U."/>
            <person name="Pietschmann T."/>
            <person name="Bach T."/>
            <person name="Mueller R."/>
        </authorList>
    </citation>
    <scope>NUCLEOTIDE SEQUENCE [LARGE SCALE GENOMIC DNA]</scope>
    <source>
        <strain evidence="2 3">MSr11954</strain>
    </source>
</reference>
<dbReference type="EMBL" id="CP089984">
    <property type="protein sequence ID" value="WXB11543.1"/>
    <property type="molecule type" value="Genomic_DNA"/>
</dbReference>
<dbReference type="InterPro" id="IPR007534">
    <property type="entry name" value="LuxE"/>
</dbReference>
<evidence type="ECO:0000313" key="2">
    <source>
        <dbReference type="EMBL" id="WXB11543.1"/>
    </source>
</evidence>
<proteinExistence type="predicted"/>
<accession>A0ABZ2LKS7</accession>
<keyword evidence="3" id="KW-1185">Reference proteome</keyword>
<name>A0ABZ2LKS7_9BACT</name>
<dbReference type="Proteomes" id="UP001370348">
    <property type="component" value="Chromosome"/>
</dbReference>
<sequence>MCARTWLLSRGGPAHDGPARPSGPAAQHNCHQIKPRIFNTIQKRHPVSFSFTLEKIRPSGTLDAVIFDESTCFDLSLRAQRQLRSAFVAETFAFHLERCTAYRAFAERRGGPDILERVYLDIDAVPVYPTAAFKRWRNFAVEDGAVEKWCLSSGTRGTRSEVPRDRVTLERLLGSVKAAMPLVHDWYEHEATVINLGPSRAEAGDIWFGYVMSLIELLYPTTCMVREATLLVDEAIERLRSSVERGQDVILVGPPFLLLELADAVTSKNVRIDSKDRLTTITAGGWKRFSGTAIDRAQLEERLATAFGMSDRTRMRDAFNQVELNAVLMECRAGWKHVPPWVHATTRDPHRLHVQPRGEMGLMSYLDASATSYPCFIVSDDVGVTREGMCECGREGVTVRIVRRTRTSAQRGCALSIDRTLQEVSHAR</sequence>